<keyword evidence="3" id="KW-1185">Reference proteome</keyword>
<sequence length="176" mass="20148">MISLNRGHARPLGECRVSEIIRPFPHFTVKHPGKLNPQYSIRKLSFRSPRNQLNKSKISITGSDEFEKFNFDRSKFNDLIRVSTETERKIFESTFNIDREDKMPTKRALRRSLTSTPSVDSLPELRLPRKNVSKSVDSQKPKSILRLSDGSPTTRQLNANIKSSAVCFNTSQIICI</sequence>
<protein>
    <submittedName>
        <fullName evidence="2">Uncharacterized protein</fullName>
    </submittedName>
</protein>
<reference evidence="2" key="1">
    <citation type="submission" date="2021-09" db="EMBL/GenBank/DDBJ databases">
        <authorList>
            <consortium name="AG Swart"/>
            <person name="Singh M."/>
            <person name="Singh A."/>
            <person name="Seah K."/>
            <person name="Emmerich C."/>
        </authorList>
    </citation>
    <scope>NUCLEOTIDE SEQUENCE</scope>
    <source>
        <strain evidence="2">ATCC30299</strain>
    </source>
</reference>
<comment type="caution">
    <text evidence="2">The sequence shown here is derived from an EMBL/GenBank/DDBJ whole genome shotgun (WGS) entry which is preliminary data.</text>
</comment>
<gene>
    <name evidence="2" type="ORF">BSTOLATCC_MIC20864</name>
</gene>
<proteinExistence type="predicted"/>
<feature type="region of interest" description="Disordered" evidence="1">
    <location>
        <begin position="110"/>
        <end position="151"/>
    </location>
</feature>
<dbReference type="AlphaFoldDB" id="A0AAU9IY12"/>
<evidence type="ECO:0000313" key="3">
    <source>
        <dbReference type="Proteomes" id="UP001162131"/>
    </source>
</evidence>
<evidence type="ECO:0000313" key="2">
    <source>
        <dbReference type="EMBL" id="CAG9318390.1"/>
    </source>
</evidence>
<dbReference type="Proteomes" id="UP001162131">
    <property type="component" value="Unassembled WGS sequence"/>
</dbReference>
<evidence type="ECO:0000256" key="1">
    <source>
        <dbReference type="SAM" id="MobiDB-lite"/>
    </source>
</evidence>
<accession>A0AAU9IY12</accession>
<organism evidence="2 3">
    <name type="scientific">Blepharisma stoltei</name>
    <dbReference type="NCBI Taxonomy" id="1481888"/>
    <lineage>
        <taxon>Eukaryota</taxon>
        <taxon>Sar</taxon>
        <taxon>Alveolata</taxon>
        <taxon>Ciliophora</taxon>
        <taxon>Postciliodesmatophora</taxon>
        <taxon>Heterotrichea</taxon>
        <taxon>Heterotrichida</taxon>
        <taxon>Blepharismidae</taxon>
        <taxon>Blepharisma</taxon>
    </lineage>
</organism>
<name>A0AAU9IY12_9CILI</name>
<dbReference type="EMBL" id="CAJZBQ010000020">
    <property type="protein sequence ID" value="CAG9318390.1"/>
    <property type="molecule type" value="Genomic_DNA"/>
</dbReference>